<name>A0A918P5A7_9NEIS</name>
<protein>
    <recommendedName>
        <fullName evidence="1">N-acetyltransferase domain-containing protein</fullName>
    </recommendedName>
</protein>
<reference evidence="2" key="2">
    <citation type="submission" date="2020-09" db="EMBL/GenBank/DDBJ databases">
        <authorList>
            <person name="Sun Q."/>
            <person name="Kim S."/>
        </authorList>
    </citation>
    <scope>NUCLEOTIDE SEQUENCE</scope>
    <source>
        <strain evidence="2">KCTC 32182</strain>
    </source>
</reference>
<organism evidence="2 3">
    <name type="scientific">Paludibacterium paludis</name>
    <dbReference type="NCBI Taxonomy" id="1225769"/>
    <lineage>
        <taxon>Bacteria</taxon>
        <taxon>Pseudomonadati</taxon>
        <taxon>Pseudomonadota</taxon>
        <taxon>Betaproteobacteria</taxon>
        <taxon>Neisseriales</taxon>
        <taxon>Chromobacteriaceae</taxon>
        <taxon>Paludibacterium</taxon>
    </lineage>
</organism>
<dbReference type="Proteomes" id="UP000645257">
    <property type="component" value="Unassembled WGS sequence"/>
</dbReference>
<dbReference type="CDD" id="cd04301">
    <property type="entry name" value="NAT_SF"/>
    <property type="match status" value="1"/>
</dbReference>
<dbReference type="SUPFAM" id="SSF55729">
    <property type="entry name" value="Acyl-CoA N-acyltransferases (Nat)"/>
    <property type="match status" value="1"/>
</dbReference>
<dbReference type="InterPro" id="IPR016181">
    <property type="entry name" value="Acyl_CoA_acyltransferase"/>
</dbReference>
<dbReference type="RefSeq" id="WP_189535070.1">
    <property type="nucleotide sequence ID" value="NZ_BMYX01000016.1"/>
</dbReference>
<sequence>MMDRTAFPDHRTLPNVAVRRAGHEDFPSVVRLYEEWGYGGTYTPSDMIWLAEAGAGPVGVVRLVHEEGTVVLRGMFVTAAWRNNGIAGRLLEAATRELDEPCWCIPFAYLEPFYARFGFVAATETEAPSFLVERLGRYRWTGRDYRIMRRSGS</sequence>
<dbReference type="AlphaFoldDB" id="A0A918P5A7"/>
<reference evidence="2" key="1">
    <citation type="journal article" date="2014" name="Int. J. Syst. Evol. Microbiol.">
        <title>Complete genome sequence of Corynebacterium casei LMG S-19264T (=DSM 44701T), isolated from a smear-ripened cheese.</title>
        <authorList>
            <consortium name="US DOE Joint Genome Institute (JGI-PGF)"/>
            <person name="Walter F."/>
            <person name="Albersmeier A."/>
            <person name="Kalinowski J."/>
            <person name="Ruckert C."/>
        </authorList>
    </citation>
    <scope>NUCLEOTIDE SEQUENCE</scope>
    <source>
        <strain evidence="2">KCTC 32182</strain>
    </source>
</reference>
<dbReference type="PROSITE" id="PS51186">
    <property type="entry name" value="GNAT"/>
    <property type="match status" value="1"/>
</dbReference>
<evidence type="ECO:0000313" key="2">
    <source>
        <dbReference type="EMBL" id="GGY21469.1"/>
    </source>
</evidence>
<evidence type="ECO:0000313" key="3">
    <source>
        <dbReference type="Proteomes" id="UP000645257"/>
    </source>
</evidence>
<comment type="caution">
    <text evidence="2">The sequence shown here is derived from an EMBL/GenBank/DDBJ whole genome shotgun (WGS) entry which is preliminary data.</text>
</comment>
<dbReference type="Gene3D" id="3.40.630.30">
    <property type="match status" value="1"/>
</dbReference>
<dbReference type="InterPro" id="IPR000182">
    <property type="entry name" value="GNAT_dom"/>
</dbReference>
<dbReference type="GO" id="GO:0016747">
    <property type="term" value="F:acyltransferase activity, transferring groups other than amino-acyl groups"/>
    <property type="evidence" value="ECO:0007669"/>
    <property type="project" value="InterPro"/>
</dbReference>
<accession>A0A918P5A7</accession>
<gene>
    <name evidence="2" type="ORF">GCM10011289_26310</name>
</gene>
<keyword evidence="3" id="KW-1185">Reference proteome</keyword>
<dbReference type="EMBL" id="BMYX01000016">
    <property type="protein sequence ID" value="GGY21469.1"/>
    <property type="molecule type" value="Genomic_DNA"/>
</dbReference>
<feature type="domain" description="N-acetyltransferase" evidence="1">
    <location>
        <begin position="16"/>
        <end position="150"/>
    </location>
</feature>
<proteinExistence type="predicted"/>
<dbReference type="Pfam" id="PF13508">
    <property type="entry name" value="Acetyltransf_7"/>
    <property type="match status" value="1"/>
</dbReference>
<evidence type="ECO:0000259" key="1">
    <source>
        <dbReference type="PROSITE" id="PS51186"/>
    </source>
</evidence>